<keyword evidence="2" id="KW-1185">Reference proteome</keyword>
<accession>A0ABR8CAN5</accession>
<dbReference type="RefSeq" id="WP_190577525.1">
    <property type="nucleotide sequence ID" value="NZ_JACJQY010000008.1"/>
</dbReference>
<comment type="caution">
    <text evidence="1">The sequence shown here is derived from an EMBL/GenBank/DDBJ whole genome shotgun (WGS) entry which is preliminary data.</text>
</comment>
<evidence type="ECO:0000313" key="2">
    <source>
        <dbReference type="Proteomes" id="UP000618445"/>
    </source>
</evidence>
<name>A0ABR8CAN5_9CYAN</name>
<evidence type="ECO:0000313" key="1">
    <source>
        <dbReference type="EMBL" id="MBD2316637.1"/>
    </source>
</evidence>
<dbReference type="EMBL" id="JACJQY010000008">
    <property type="protein sequence ID" value="MBD2316637.1"/>
    <property type="molecule type" value="Genomic_DNA"/>
</dbReference>
<protein>
    <submittedName>
        <fullName evidence="1">Uncharacterized protein</fullName>
    </submittedName>
</protein>
<gene>
    <name evidence="1" type="ORF">H6G05_07225</name>
</gene>
<organism evidence="1 2">
    <name type="scientific">Phormidium tenue FACHB-1050</name>
    <dbReference type="NCBI Taxonomy" id="2692857"/>
    <lineage>
        <taxon>Bacteria</taxon>
        <taxon>Bacillati</taxon>
        <taxon>Cyanobacteriota</taxon>
        <taxon>Cyanophyceae</taxon>
        <taxon>Oscillatoriophycideae</taxon>
        <taxon>Oscillatoriales</taxon>
        <taxon>Oscillatoriaceae</taxon>
        <taxon>Phormidium</taxon>
    </lineage>
</organism>
<dbReference type="Proteomes" id="UP000618445">
    <property type="component" value="Unassembled WGS sequence"/>
</dbReference>
<proteinExistence type="predicted"/>
<reference evidence="1 2" key="1">
    <citation type="journal article" date="2020" name="ISME J.">
        <title>Comparative genomics reveals insights into cyanobacterial evolution and habitat adaptation.</title>
        <authorList>
            <person name="Chen M.Y."/>
            <person name="Teng W.K."/>
            <person name="Zhao L."/>
            <person name="Hu C.X."/>
            <person name="Zhou Y.K."/>
            <person name="Han B.P."/>
            <person name="Song L.R."/>
            <person name="Shu W.S."/>
        </authorList>
    </citation>
    <scope>NUCLEOTIDE SEQUENCE [LARGE SCALE GENOMIC DNA]</scope>
    <source>
        <strain evidence="1 2">FACHB-1050</strain>
    </source>
</reference>
<sequence length="135" mass="14815">MDREESEHIGGDRMTSIRSFYPKPSENRVRYRFGIVIDPLPDTDMILSNRIYEALKAIGVSSTQFAISDPDSVPQWCKAVGIKNIDSTSLLGVWTDKDPETCIQLAALNLLSAILILSPNGVKPSESKTSTAQAC</sequence>